<accession>A0A1H5B2Y3</accession>
<gene>
    <name evidence="1" type="ORF">SAMN05421553_2745</name>
</gene>
<dbReference type="OrthoDB" id="6958605at2"/>
<evidence type="ECO:0000313" key="1">
    <source>
        <dbReference type="EMBL" id="SED48491.1"/>
    </source>
</evidence>
<dbReference type="EMBL" id="FNSC01000001">
    <property type="protein sequence ID" value="SED48491.1"/>
    <property type="molecule type" value="Genomic_DNA"/>
</dbReference>
<evidence type="ECO:0000313" key="2">
    <source>
        <dbReference type="Proteomes" id="UP000242849"/>
    </source>
</evidence>
<keyword evidence="2" id="KW-1185">Reference proteome</keyword>
<sequence>MNVLCISLCNPEQITDPQELREALERANQQIIQLGNQLDCLTRGTHGLTTELAVMCEAHLAGDAGLVAQKVSEFANHYQQHCRPGVKH</sequence>
<proteinExistence type="predicted"/>
<reference evidence="2" key="1">
    <citation type="submission" date="2016-10" db="EMBL/GenBank/DDBJ databases">
        <authorList>
            <person name="Varghese N."/>
            <person name="Submissions S."/>
        </authorList>
    </citation>
    <scope>NUCLEOTIDE SEQUENCE [LARGE SCALE GENOMIC DNA]</scope>
    <source>
        <strain evidence="2">DSM 12111</strain>
    </source>
</reference>
<organism evidence="1 2">
    <name type="scientific">Pseudomonas anguilliseptica</name>
    <dbReference type="NCBI Taxonomy" id="53406"/>
    <lineage>
        <taxon>Bacteria</taxon>
        <taxon>Pseudomonadati</taxon>
        <taxon>Pseudomonadota</taxon>
        <taxon>Gammaproteobacteria</taxon>
        <taxon>Pseudomonadales</taxon>
        <taxon>Pseudomonadaceae</taxon>
        <taxon>Pseudomonas</taxon>
    </lineage>
</organism>
<dbReference type="AlphaFoldDB" id="A0A1H5B2Y3"/>
<protein>
    <submittedName>
        <fullName evidence="1">Uncharacterized protein</fullName>
    </submittedName>
</protein>
<dbReference type="Proteomes" id="UP000242849">
    <property type="component" value="Unassembled WGS sequence"/>
</dbReference>
<dbReference type="RefSeq" id="WP_090382057.1">
    <property type="nucleotide sequence ID" value="NZ_CP156749.1"/>
</dbReference>
<name>A0A1H5B2Y3_PSEAG</name>
<dbReference type="STRING" id="53406.SAMN05421553_2745"/>